<comment type="caution">
    <text evidence="8">The sequence shown here is derived from an EMBL/GenBank/DDBJ whole genome shotgun (WGS) entry which is preliminary data.</text>
</comment>
<dbReference type="AlphaFoldDB" id="A0A917BYR5"/>
<dbReference type="InterPro" id="IPR009056">
    <property type="entry name" value="Cyt_c-like_dom"/>
</dbReference>
<reference evidence="8" key="1">
    <citation type="journal article" date="2014" name="Int. J. Syst. Evol. Microbiol.">
        <title>Complete genome sequence of Corynebacterium casei LMG S-19264T (=DSM 44701T), isolated from a smear-ripened cheese.</title>
        <authorList>
            <consortium name="US DOE Joint Genome Institute (JGI-PGF)"/>
            <person name="Walter F."/>
            <person name="Albersmeier A."/>
            <person name="Kalinowski J."/>
            <person name="Ruckert C."/>
        </authorList>
    </citation>
    <scope>NUCLEOTIDE SEQUENCE</scope>
    <source>
        <strain evidence="8">CCM 7897</strain>
    </source>
</reference>
<dbReference type="PANTHER" id="PTHR30600:SF9">
    <property type="entry name" value="BLR7738 PROTEIN"/>
    <property type="match status" value="1"/>
</dbReference>
<dbReference type="RefSeq" id="WP_188578877.1">
    <property type="nucleotide sequence ID" value="NZ_BMCT01000003.1"/>
</dbReference>
<dbReference type="Gene3D" id="1.10.760.10">
    <property type="entry name" value="Cytochrome c-like domain"/>
    <property type="match status" value="1"/>
</dbReference>
<keyword evidence="2 4" id="KW-0479">Metal-binding</keyword>
<dbReference type="InterPro" id="IPR051395">
    <property type="entry name" value="Cytochrome_c_Peroxidase/MauG"/>
</dbReference>
<feature type="transmembrane region" description="Helical" evidence="6">
    <location>
        <begin position="21"/>
        <end position="39"/>
    </location>
</feature>
<dbReference type="PROSITE" id="PS51007">
    <property type="entry name" value="CYTC"/>
    <property type="match status" value="1"/>
</dbReference>
<feature type="region of interest" description="Disordered" evidence="5">
    <location>
        <begin position="492"/>
        <end position="511"/>
    </location>
</feature>
<organism evidence="8 9">
    <name type="scientific">Azorhizobium oxalatiphilum</name>
    <dbReference type="NCBI Taxonomy" id="980631"/>
    <lineage>
        <taxon>Bacteria</taxon>
        <taxon>Pseudomonadati</taxon>
        <taxon>Pseudomonadota</taxon>
        <taxon>Alphaproteobacteria</taxon>
        <taxon>Hyphomicrobiales</taxon>
        <taxon>Xanthobacteraceae</taxon>
        <taxon>Azorhizobium</taxon>
    </lineage>
</organism>
<dbReference type="GO" id="GO:0004130">
    <property type="term" value="F:cytochrome-c peroxidase activity"/>
    <property type="evidence" value="ECO:0007669"/>
    <property type="project" value="TreeGrafter"/>
</dbReference>
<keyword evidence="1 4" id="KW-0349">Heme</keyword>
<sequence>MAEADNERPTPVERILARRRWLWLVVGLLVVAAAVYYLVAVNQYVIAYHDPDDHFRHGSIGSETASGLPYWVFKALPVLYADKLGPQGYRRFGLLYEDEVVFDRKPGAYGPARPGPRETDLPIGFSRRVVSGVERVWMNCSVCHVGTYRVAGDPTRHAIDGAPANNLRLQALIRFLLDVGRDPGFNADSLIATIQSPEVGGNLNVFERLIYRYIVFPRVKAALLELGTRLEFVYRQEDWGPGRVDTFNPYKAIQFNFPMGPDYISDTALNGSSDYPAIWRQAPREGMNLHWDGNNSSVAERNLSAALGAGVTPTTVDRPAIGRIESWMWRLPPPRFPDSARIDATKVETGRRLFSAYCGECHGQGAPAAAGGYDYDTRRHPRLGQVEKLEDIGTDPGRWASYTREFSAGQNLLYAGYPWRFKHFRKTGGYANHPLDGIWARSPYLHNGSVPTLRDLLEPSASRPAVWFRGGEEFDLERVGYKTDAASGSDLFRYDTSRPGNGNAGHEGRRYGTELPASEKDALVEYMKTL</sequence>
<dbReference type="InterPro" id="IPR036909">
    <property type="entry name" value="Cyt_c-like_dom_sf"/>
</dbReference>
<dbReference type="Proteomes" id="UP000606044">
    <property type="component" value="Unassembled WGS sequence"/>
</dbReference>
<name>A0A917BYR5_9HYPH</name>
<evidence type="ECO:0000256" key="4">
    <source>
        <dbReference type="PROSITE-ProRule" id="PRU00433"/>
    </source>
</evidence>
<evidence type="ECO:0000256" key="1">
    <source>
        <dbReference type="ARBA" id="ARBA00022617"/>
    </source>
</evidence>
<feature type="domain" description="Cytochrome c" evidence="7">
    <location>
        <begin position="345"/>
        <end position="530"/>
    </location>
</feature>
<evidence type="ECO:0000313" key="9">
    <source>
        <dbReference type="Proteomes" id="UP000606044"/>
    </source>
</evidence>
<dbReference type="SUPFAM" id="SSF46626">
    <property type="entry name" value="Cytochrome c"/>
    <property type="match status" value="1"/>
</dbReference>
<keyword evidence="3 4" id="KW-0408">Iron</keyword>
<gene>
    <name evidence="8" type="ORF">GCM10007301_24350</name>
</gene>
<evidence type="ECO:0000313" key="8">
    <source>
        <dbReference type="EMBL" id="GGF63682.1"/>
    </source>
</evidence>
<accession>A0A917BYR5</accession>
<keyword evidence="6" id="KW-0472">Membrane</keyword>
<reference evidence="8" key="2">
    <citation type="submission" date="2020-09" db="EMBL/GenBank/DDBJ databases">
        <authorList>
            <person name="Sun Q."/>
            <person name="Sedlacek I."/>
        </authorList>
    </citation>
    <scope>NUCLEOTIDE SEQUENCE</scope>
    <source>
        <strain evidence="8">CCM 7897</strain>
    </source>
</reference>
<evidence type="ECO:0000256" key="2">
    <source>
        <dbReference type="ARBA" id="ARBA00022723"/>
    </source>
</evidence>
<protein>
    <recommendedName>
        <fullName evidence="7">Cytochrome c domain-containing protein</fullName>
    </recommendedName>
</protein>
<dbReference type="Pfam" id="PF21419">
    <property type="entry name" value="RoxA-like_Cyt-c"/>
    <property type="match status" value="1"/>
</dbReference>
<keyword evidence="6" id="KW-1133">Transmembrane helix</keyword>
<evidence type="ECO:0000256" key="5">
    <source>
        <dbReference type="SAM" id="MobiDB-lite"/>
    </source>
</evidence>
<dbReference type="GO" id="GO:0009055">
    <property type="term" value="F:electron transfer activity"/>
    <property type="evidence" value="ECO:0007669"/>
    <property type="project" value="InterPro"/>
</dbReference>
<dbReference type="GO" id="GO:0046872">
    <property type="term" value="F:metal ion binding"/>
    <property type="evidence" value="ECO:0007669"/>
    <property type="project" value="UniProtKB-KW"/>
</dbReference>
<dbReference type="EMBL" id="BMCT01000003">
    <property type="protein sequence ID" value="GGF63682.1"/>
    <property type="molecule type" value="Genomic_DNA"/>
</dbReference>
<keyword evidence="9" id="KW-1185">Reference proteome</keyword>
<dbReference type="PANTHER" id="PTHR30600">
    <property type="entry name" value="CYTOCHROME C PEROXIDASE-RELATED"/>
    <property type="match status" value="1"/>
</dbReference>
<evidence type="ECO:0000256" key="6">
    <source>
        <dbReference type="SAM" id="Phobius"/>
    </source>
</evidence>
<keyword evidence="6" id="KW-0812">Transmembrane</keyword>
<evidence type="ECO:0000259" key="7">
    <source>
        <dbReference type="PROSITE" id="PS51007"/>
    </source>
</evidence>
<dbReference type="GO" id="GO:0020037">
    <property type="term" value="F:heme binding"/>
    <property type="evidence" value="ECO:0007669"/>
    <property type="project" value="InterPro"/>
</dbReference>
<proteinExistence type="predicted"/>
<evidence type="ECO:0000256" key="3">
    <source>
        <dbReference type="ARBA" id="ARBA00023004"/>
    </source>
</evidence>